<keyword evidence="2" id="KW-0012">Acyltransferase</keyword>
<accession>A0A1H4ZGG3</accession>
<dbReference type="Gene3D" id="3.40.630.30">
    <property type="match status" value="1"/>
</dbReference>
<dbReference type="PROSITE" id="PS51186">
    <property type="entry name" value="GNAT"/>
    <property type="match status" value="1"/>
</dbReference>
<name>A0A1H4ZGG3_9ACTN</name>
<dbReference type="InterPro" id="IPR000182">
    <property type="entry name" value="GNAT_dom"/>
</dbReference>
<dbReference type="EMBL" id="FNRT01000002">
    <property type="protein sequence ID" value="SED28738.1"/>
    <property type="molecule type" value="Genomic_DNA"/>
</dbReference>
<dbReference type="GO" id="GO:0016747">
    <property type="term" value="F:acyltransferase activity, transferring groups other than amino-acyl groups"/>
    <property type="evidence" value="ECO:0007669"/>
    <property type="project" value="InterPro"/>
</dbReference>
<evidence type="ECO:0000313" key="5">
    <source>
        <dbReference type="Proteomes" id="UP000198742"/>
    </source>
</evidence>
<dbReference type="OrthoDB" id="5243635at2"/>
<evidence type="ECO:0000313" key="4">
    <source>
        <dbReference type="EMBL" id="SED28738.1"/>
    </source>
</evidence>
<dbReference type="SUPFAM" id="SSF55729">
    <property type="entry name" value="Acyl-CoA N-acyltransferases (Nat)"/>
    <property type="match status" value="1"/>
</dbReference>
<dbReference type="STRING" id="402596.SAMN04489844_4099"/>
<feature type="domain" description="N-acetyltransferase" evidence="3">
    <location>
        <begin position="2"/>
        <end position="159"/>
    </location>
</feature>
<keyword evidence="5" id="KW-1185">Reference proteome</keyword>
<dbReference type="PANTHER" id="PTHR43877">
    <property type="entry name" value="AMINOALKYLPHOSPHONATE N-ACETYLTRANSFERASE-RELATED-RELATED"/>
    <property type="match status" value="1"/>
</dbReference>
<reference evidence="5" key="1">
    <citation type="submission" date="2016-10" db="EMBL/GenBank/DDBJ databases">
        <authorList>
            <person name="Varghese N."/>
            <person name="Submissions S."/>
        </authorList>
    </citation>
    <scope>NUCLEOTIDE SEQUENCE [LARGE SCALE GENOMIC DNA]</scope>
    <source>
        <strain evidence="5">DSM 22017</strain>
    </source>
</reference>
<gene>
    <name evidence="4" type="ORF">SAMN04489844_4099</name>
</gene>
<evidence type="ECO:0000256" key="2">
    <source>
        <dbReference type="ARBA" id="ARBA00023315"/>
    </source>
</evidence>
<dbReference type="Pfam" id="PF00583">
    <property type="entry name" value="Acetyltransf_1"/>
    <property type="match status" value="1"/>
</dbReference>
<protein>
    <submittedName>
        <fullName evidence="4">Putative acetyltransferase</fullName>
    </submittedName>
</protein>
<dbReference type="AlphaFoldDB" id="A0A1H4ZGG3"/>
<sequence>MTSIRPASGADMAAVADLWHEGWHDGHAGRVPEGLTAARTMEAFHERTPSRVADTTVAVSDSGELLGFVMVAGDEVEQVFVGRGARGSGVAGVLLDEGERQVAAAGHDVAWLAVVEGNARARAFYEKRGWRDGGELPYSVTAAGEVFVSPCRRYEKAVGAQGPRL</sequence>
<evidence type="ECO:0000256" key="1">
    <source>
        <dbReference type="ARBA" id="ARBA00022679"/>
    </source>
</evidence>
<organism evidence="4 5">
    <name type="scientific">Nocardioides exalbidus</name>
    <dbReference type="NCBI Taxonomy" id="402596"/>
    <lineage>
        <taxon>Bacteria</taxon>
        <taxon>Bacillati</taxon>
        <taxon>Actinomycetota</taxon>
        <taxon>Actinomycetes</taxon>
        <taxon>Propionibacteriales</taxon>
        <taxon>Nocardioidaceae</taxon>
        <taxon>Nocardioides</taxon>
    </lineage>
</organism>
<dbReference type="RefSeq" id="WP_090971576.1">
    <property type="nucleotide sequence ID" value="NZ_FNRT01000002.1"/>
</dbReference>
<keyword evidence="1 4" id="KW-0808">Transferase</keyword>
<dbReference type="InterPro" id="IPR050832">
    <property type="entry name" value="Bact_Acetyltransf"/>
</dbReference>
<dbReference type="Proteomes" id="UP000198742">
    <property type="component" value="Unassembled WGS sequence"/>
</dbReference>
<dbReference type="InterPro" id="IPR016181">
    <property type="entry name" value="Acyl_CoA_acyltransferase"/>
</dbReference>
<evidence type="ECO:0000259" key="3">
    <source>
        <dbReference type="PROSITE" id="PS51186"/>
    </source>
</evidence>
<proteinExistence type="predicted"/>